<organism evidence="8 9">
    <name type="scientific">Teredinibacter turnerae (strain ATCC 39867 / T7901)</name>
    <dbReference type="NCBI Taxonomy" id="377629"/>
    <lineage>
        <taxon>Bacteria</taxon>
        <taxon>Pseudomonadati</taxon>
        <taxon>Pseudomonadota</taxon>
        <taxon>Gammaproteobacteria</taxon>
        <taxon>Cellvibrionales</taxon>
        <taxon>Cellvibrionaceae</taxon>
        <taxon>Teredinibacter</taxon>
    </lineage>
</organism>
<dbReference type="eggNOG" id="COG2244">
    <property type="taxonomic scope" value="Bacteria"/>
</dbReference>
<dbReference type="AlphaFoldDB" id="C5BIC7"/>
<feature type="transmembrane region" description="Helical" evidence="7">
    <location>
        <begin position="306"/>
        <end position="328"/>
    </location>
</feature>
<evidence type="ECO:0000256" key="6">
    <source>
        <dbReference type="ARBA" id="ARBA00023136"/>
    </source>
</evidence>
<dbReference type="EMBL" id="CP001614">
    <property type="protein sequence ID" value="ACR13003.1"/>
    <property type="molecule type" value="Genomic_DNA"/>
</dbReference>
<evidence type="ECO:0000256" key="7">
    <source>
        <dbReference type="SAM" id="Phobius"/>
    </source>
</evidence>
<dbReference type="OrthoDB" id="8538786at2"/>
<dbReference type="HOGENOM" id="CLU_026911_3_2_6"/>
<dbReference type="InterPro" id="IPR050833">
    <property type="entry name" value="Poly_Biosynth_Transport"/>
</dbReference>
<evidence type="ECO:0000256" key="5">
    <source>
        <dbReference type="ARBA" id="ARBA00022989"/>
    </source>
</evidence>
<evidence type="ECO:0000313" key="8">
    <source>
        <dbReference type="EMBL" id="ACR13003.1"/>
    </source>
</evidence>
<evidence type="ECO:0000313" key="9">
    <source>
        <dbReference type="Proteomes" id="UP000009080"/>
    </source>
</evidence>
<feature type="transmembrane region" description="Helical" evidence="7">
    <location>
        <begin position="371"/>
        <end position="388"/>
    </location>
</feature>
<feature type="transmembrane region" description="Helical" evidence="7">
    <location>
        <begin position="243"/>
        <end position="264"/>
    </location>
</feature>
<protein>
    <submittedName>
        <fullName evidence="8">Transporter</fullName>
    </submittedName>
</protein>
<dbReference type="PANTHER" id="PTHR30250">
    <property type="entry name" value="PST FAMILY PREDICTED COLANIC ACID TRANSPORTER"/>
    <property type="match status" value="1"/>
</dbReference>
<comment type="subcellular location">
    <subcellularLocation>
        <location evidence="1">Cell membrane</location>
        <topology evidence="1">Multi-pass membrane protein</topology>
    </subcellularLocation>
</comment>
<feature type="transmembrane region" description="Helical" evidence="7">
    <location>
        <begin position="86"/>
        <end position="106"/>
    </location>
</feature>
<dbReference type="PANTHER" id="PTHR30250:SF10">
    <property type="entry name" value="LIPOPOLYSACCHARIDE BIOSYNTHESIS PROTEIN WZXC"/>
    <property type="match status" value="1"/>
</dbReference>
<feature type="transmembrane region" description="Helical" evidence="7">
    <location>
        <begin position="181"/>
        <end position="203"/>
    </location>
</feature>
<keyword evidence="6 7" id="KW-0472">Membrane</keyword>
<evidence type="ECO:0000256" key="1">
    <source>
        <dbReference type="ARBA" id="ARBA00004651"/>
    </source>
</evidence>
<dbReference type="STRING" id="377629.TERTU_4309"/>
<evidence type="ECO:0000256" key="4">
    <source>
        <dbReference type="ARBA" id="ARBA00022692"/>
    </source>
</evidence>
<comment type="similarity">
    <text evidence="2">Belongs to the polysaccharide synthase family.</text>
</comment>
<feature type="transmembrane region" description="Helical" evidence="7">
    <location>
        <begin position="43"/>
        <end position="66"/>
    </location>
</feature>
<keyword evidence="9" id="KW-1185">Reference proteome</keyword>
<keyword evidence="5 7" id="KW-1133">Transmembrane helix</keyword>
<reference evidence="8 9" key="1">
    <citation type="journal article" date="2009" name="PLoS ONE">
        <title>The complete genome of Teredinibacter turnerae T7901: an intracellular endosymbiont of marine wood-boring bivalves (shipworms).</title>
        <authorList>
            <person name="Yang J.C."/>
            <person name="Madupu R."/>
            <person name="Durkin A.S."/>
            <person name="Ekborg N.A."/>
            <person name="Pedamallu C.S."/>
            <person name="Hostetler J.B."/>
            <person name="Radune D."/>
            <person name="Toms B.S."/>
            <person name="Henrissat B."/>
            <person name="Coutinho P.M."/>
            <person name="Schwarz S."/>
            <person name="Field L."/>
            <person name="Trindade-Silva A.E."/>
            <person name="Soares C.A.G."/>
            <person name="Elshahawi S."/>
            <person name="Hanora A."/>
            <person name="Schmidt E.W."/>
            <person name="Haygood M.G."/>
            <person name="Posfai J."/>
            <person name="Benner J."/>
            <person name="Madinger C."/>
            <person name="Nove J."/>
            <person name="Anton B."/>
            <person name="Chaudhary K."/>
            <person name="Foster J."/>
            <person name="Holman A."/>
            <person name="Kumar S."/>
            <person name="Lessard P.A."/>
            <person name="Luyten Y.A."/>
            <person name="Slatko B."/>
            <person name="Wood N."/>
            <person name="Wu B."/>
            <person name="Teplitski M."/>
            <person name="Mougous J.D."/>
            <person name="Ward N."/>
            <person name="Eisen J.A."/>
            <person name="Badger J.H."/>
            <person name="Distel D.L."/>
        </authorList>
    </citation>
    <scope>NUCLEOTIDE SEQUENCE [LARGE SCALE GENOMIC DNA]</scope>
    <source>
        <strain evidence="9">ATCC 39867 / T7901</strain>
    </source>
</reference>
<dbReference type="Proteomes" id="UP000009080">
    <property type="component" value="Chromosome"/>
</dbReference>
<feature type="transmembrane region" description="Helical" evidence="7">
    <location>
        <begin position="118"/>
        <end position="136"/>
    </location>
</feature>
<dbReference type="KEGG" id="ttu:TERTU_4309"/>
<evidence type="ECO:0000256" key="3">
    <source>
        <dbReference type="ARBA" id="ARBA00022475"/>
    </source>
</evidence>
<proteinExistence type="inferred from homology"/>
<sequence length="458" mass="50970">MNIKRKTFHSTAILVSGYMVSQIIRFGGSLITTRLLAPELFGIMAVVTSIATLVALFSDVGLNLSVIRSKRGDDLTFLRTVFSFKVLQTSALATVIVTLALIFYWLNSHNLLAEGSVYATSELSIALSIVAIAVFMQGFRSIQIELAARNQNVGRQTAIEISAQSCSLLFIVLLSRENPSIYALAFAQVVSAFVTVAGSYLLFPRKTFGFAWDKSAVKEIISFGKWILGSTAIVGISNNLDKLLFGFLLTSTQMGVYSIAALIFNAMDTVFKRINAALFPAISRVIREGKSDLSKVYYKIRLYRDLAVCIPSGLVLINGDILISLLYDDRYLDAGFYLQLLTIAQLIECFFYKNQLLISLGETRLQFDLAIRRLVALIIFVPAGYYFFGVTGILLALSARRLIGGWLIFIRYREHCEIKIQYELRTVAIILTSIAFWFIARMALLHVFPALDPQMPGL</sequence>
<dbReference type="Pfam" id="PF13440">
    <property type="entry name" value="Polysacc_synt_3"/>
    <property type="match status" value="1"/>
</dbReference>
<keyword evidence="3" id="KW-1003">Cell membrane</keyword>
<dbReference type="RefSeq" id="WP_015819116.1">
    <property type="nucleotide sequence ID" value="NC_012997.1"/>
</dbReference>
<name>C5BIC7_TERTT</name>
<keyword evidence="4 7" id="KW-0812">Transmembrane</keyword>
<evidence type="ECO:0000256" key="2">
    <source>
        <dbReference type="ARBA" id="ARBA00007430"/>
    </source>
</evidence>
<dbReference type="GO" id="GO:0005886">
    <property type="term" value="C:plasma membrane"/>
    <property type="evidence" value="ECO:0007669"/>
    <property type="project" value="UniProtKB-SubCell"/>
</dbReference>
<accession>C5BIC7</accession>
<gene>
    <name evidence="8" type="ordered locus">TERTU_4309</name>
</gene>
<feature type="transmembrane region" description="Helical" evidence="7">
    <location>
        <begin position="424"/>
        <end position="448"/>
    </location>
</feature>
<feature type="transmembrane region" description="Helical" evidence="7">
    <location>
        <begin position="12"/>
        <end position="31"/>
    </location>
</feature>